<feature type="transmembrane region" description="Helical" evidence="10">
    <location>
        <begin position="181"/>
        <end position="198"/>
    </location>
</feature>
<dbReference type="PROSITE" id="PS50928">
    <property type="entry name" value="ABC_TM1"/>
    <property type="match status" value="1"/>
</dbReference>
<reference evidence="12" key="1">
    <citation type="submission" date="2018-05" db="EMBL/GenBank/DDBJ databases">
        <authorList>
            <person name="Lanie J.A."/>
            <person name="Ng W.-L."/>
            <person name="Kazmierczak K.M."/>
            <person name="Andrzejewski T.M."/>
            <person name="Davidsen T.M."/>
            <person name="Wayne K.J."/>
            <person name="Tettelin H."/>
            <person name="Glass J.I."/>
            <person name="Rusch D."/>
            <person name="Podicherti R."/>
            <person name="Tsui H.-C.T."/>
            <person name="Winkler M.E."/>
        </authorList>
    </citation>
    <scope>NUCLEOTIDE SEQUENCE</scope>
</reference>
<gene>
    <name evidence="12" type="ORF">METZ01_LOCUS100792</name>
</gene>
<dbReference type="GO" id="GO:0043190">
    <property type="term" value="C:ATP-binding cassette (ABC) transporter complex"/>
    <property type="evidence" value="ECO:0007669"/>
    <property type="project" value="InterPro"/>
</dbReference>
<keyword evidence="3" id="KW-0813">Transport</keyword>
<keyword evidence="7 10" id="KW-1133">Transmembrane helix</keyword>
<evidence type="ECO:0000256" key="6">
    <source>
        <dbReference type="ARBA" id="ARBA00022970"/>
    </source>
</evidence>
<dbReference type="InterPro" id="IPR010065">
    <property type="entry name" value="AA_ABC_transptr_permease_3TM"/>
</dbReference>
<dbReference type="AlphaFoldDB" id="A0A381W7H0"/>
<dbReference type="SUPFAM" id="SSF161098">
    <property type="entry name" value="MetI-like"/>
    <property type="match status" value="1"/>
</dbReference>
<evidence type="ECO:0000256" key="2">
    <source>
        <dbReference type="ARBA" id="ARBA00010072"/>
    </source>
</evidence>
<feature type="transmembrane region" description="Helical" evidence="10">
    <location>
        <begin position="12"/>
        <end position="39"/>
    </location>
</feature>
<comment type="similarity">
    <text evidence="2">Belongs to the binding-protein-dependent transport system permease family. HisMQ subfamily.</text>
</comment>
<dbReference type="PANTHER" id="PTHR30614:SF20">
    <property type="entry name" value="GLUTAMINE TRANSPORT SYSTEM PERMEASE PROTEIN GLNP"/>
    <property type="match status" value="1"/>
</dbReference>
<dbReference type="Gene3D" id="1.10.3720.10">
    <property type="entry name" value="MetI-like"/>
    <property type="match status" value="1"/>
</dbReference>
<dbReference type="InterPro" id="IPR000515">
    <property type="entry name" value="MetI-like"/>
</dbReference>
<comment type="subcellular location">
    <subcellularLocation>
        <location evidence="1">Cell membrane</location>
        <topology evidence="1">Multi-pass membrane protein</topology>
    </subcellularLocation>
</comment>
<organism evidence="12">
    <name type="scientific">marine metagenome</name>
    <dbReference type="NCBI Taxonomy" id="408172"/>
    <lineage>
        <taxon>unclassified sequences</taxon>
        <taxon>metagenomes</taxon>
        <taxon>ecological metagenomes</taxon>
    </lineage>
</organism>
<dbReference type="EMBL" id="UINC01010805">
    <property type="protein sequence ID" value="SVA47938.1"/>
    <property type="molecule type" value="Genomic_DNA"/>
</dbReference>
<feature type="domain" description="ABC transmembrane type-1" evidence="11">
    <location>
        <begin position="18"/>
        <end position="206"/>
    </location>
</feature>
<dbReference type="InterPro" id="IPR043429">
    <property type="entry name" value="ArtM/GltK/GlnP/TcyL/YhdX-like"/>
</dbReference>
<evidence type="ECO:0000313" key="12">
    <source>
        <dbReference type="EMBL" id="SVA47938.1"/>
    </source>
</evidence>
<evidence type="ECO:0000256" key="9">
    <source>
        <dbReference type="SAM" id="MobiDB-lite"/>
    </source>
</evidence>
<dbReference type="NCBIfam" id="TIGR01726">
    <property type="entry name" value="HEQRo_perm_3TM"/>
    <property type="match status" value="1"/>
</dbReference>
<name>A0A381W7H0_9ZZZZ</name>
<dbReference type="FunFam" id="1.10.3720.10:FF:000033">
    <property type="entry name" value="Polar amino acid ABC transporter permease"/>
    <property type="match status" value="1"/>
</dbReference>
<dbReference type="GO" id="GO:0006865">
    <property type="term" value="P:amino acid transport"/>
    <property type="evidence" value="ECO:0007669"/>
    <property type="project" value="UniProtKB-KW"/>
</dbReference>
<protein>
    <recommendedName>
        <fullName evidence="11">ABC transmembrane type-1 domain-containing protein</fullName>
    </recommendedName>
</protein>
<accession>A0A381W7H0</accession>
<evidence type="ECO:0000256" key="1">
    <source>
        <dbReference type="ARBA" id="ARBA00004651"/>
    </source>
</evidence>
<keyword evidence="6" id="KW-0029">Amino-acid transport</keyword>
<evidence type="ECO:0000256" key="7">
    <source>
        <dbReference type="ARBA" id="ARBA00022989"/>
    </source>
</evidence>
<dbReference type="PANTHER" id="PTHR30614">
    <property type="entry name" value="MEMBRANE COMPONENT OF AMINO ACID ABC TRANSPORTER"/>
    <property type="match status" value="1"/>
</dbReference>
<dbReference type="GO" id="GO:0022857">
    <property type="term" value="F:transmembrane transporter activity"/>
    <property type="evidence" value="ECO:0007669"/>
    <property type="project" value="InterPro"/>
</dbReference>
<evidence type="ECO:0000256" key="5">
    <source>
        <dbReference type="ARBA" id="ARBA00022692"/>
    </source>
</evidence>
<evidence type="ECO:0000259" key="11">
    <source>
        <dbReference type="PROSITE" id="PS50928"/>
    </source>
</evidence>
<feature type="region of interest" description="Disordered" evidence="9">
    <location>
        <begin position="216"/>
        <end position="236"/>
    </location>
</feature>
<feature type="compositionally biased region" description="Low complexity" evidence="9">
    <location>
        <begin position="225"/>
        <end position="236"/>
    </location>
</feature>
<keyword evidence="5 10" id="KW-0812">Transmembrane</keyword>
<evidence type="ECO:0000256" key="3">
    <source>
        <dbReference type="ARBA" id="ARBA00022448"/>
    </source>
</evidence>
<proteinExistence type="inferred from homology"/>
<feature type="transmembrane region" description="Helical" evidence="10">
    <location>
        <begin position="88"/>
        <end position="110"/>
    </location>
</feature>
<evidence type="ECO:0000256" key="10">
    <source>
        <dbReference type="SAM" id="Phobius"/>
    </source>
</evidence>
<keyword evidence="8 10" id="KW-0472">Membrane</keyword>
<feature type="transmembrane region" description="Helical" evidence="10">
    <location>
        <begin position="60"/>
        <end position="82"/>
    </location>
</feature>
<dbReference type="InterPro" id="IPR035906">
    <property type="entry name" value="MetI-like_sf"/>
</dbReference>
<dbReference type="Pfam" id="PF00528">
    <property type="entry name" value="BPD_transp_1"/>
    <property type="match status" value="1"/>
</dbReference>
<keyword evidence="4" id="KW-1003">Cell membrane</keyword>
<dbReference type="CDD" id="cd06261">
    <property type="entry name" value="TM_PBP2"/>
    <property type="match status" value="1"/>
</dbReference>
<evidence type="ECO:0000256" key="8">
    <source>
        <dbReference type="ARBA" id="ARBA00023136"/>
    </source>
</evidence>
<evidence type="ECO:0000256" key="4">
    <source>
        <dbReference type="ARBA" id="ARBA00022475"/>
    </source>
</evidence>
<sequence>MLEYQIFFDYAPILLIGFWLTIKIVVCAIALGIPLGLFLALGRRSNFVIISFLSTSFIELFRNTPFIIQVFLFYYVLPFYGLRLSAEYIGVFALAAFGSVYFAEIIRAGIDAVPKGQLESARAIGMTDWQAMRNVILPQTLSIVIPPLTNQTLSLIKESSILSTITVHELTMTGLMVQGETFRPFEVFIMVALLYWALNETIAKIMRKFEQNTKKNRKAGSIGNSSTTLKKSTSIK</sequence>